<protein>
    <recommendedName>
        <fullName evidence="2">C2H2-type domain-containing protein</fullName>
    </recommendedName>
</protein>
<reference evidence="1" key="1">
    <citation type="submission" date="2018-10" db="EMBL/GenBank/DDBJ databases">
        <title>Hidden diversity of soil giant viruses.</title>
        <authorList>
            <person name="Schulz F."/>
            <person name="Alteio L."/>
            <person name="Goudeau D."/>
            <person name="Ryan E.M."/>
            <person name="Malmstrom R.R."/>
            <person name="Blanchard J."/>
            <person name="Woyke T."/>
        </authorList>
    </citation>
    <scope>NUCLEOTIDE SEQUENCE</scope>
    <source>
        <strain evidence="1">HAV1</strain>
    </source>
</reference>
<evidence type="ECO:0008006" key="2">
    <source>
        <dbReference type="Google" id="ProtNLM"/>
    </source>
</evidence>
<evidence type="ECO:0000313" key="1">
    <source>
        <dbReference type="EMBL" id="AYV81180.1"/>
    </source>
</evidence>
<gene>
    <name evidence="1" type="ORF">Harvfovirus19_25</name>
</gene>
<organism evidence="1">
    <name type="scientific">Harvfovirus sp</name>
    <dbReference type="NCBI Taxonomy" id="2487768"/>
    <lineage>
        <taxon>Viruses</taxon>
        <taxon>Varidnaviria</taxon>
        <taxon>Bamfordvirae</taxon>
        <taxon>Nucleocytoviricota</taxon>
        <taxon>Megaviricetes</taxon>
        <taxon>Imitervirales</taxon>
        <taxon>Mimiviridae</taxon>
        <taxon>Klosneuvirinae</taxon>
    </lineage>
</organism>
<accession>A0A3G5A225</accession>
<name>A0A3G5A225_9VIRU</name>
<sequence>MSAAEDKLLAENMLLAENILPRNYCFTCGASFESDGELNDHIAEEIKELDRCPGEGCSVCGPPETWEEKYGQNSTSCLRHEAILFDKTRNARIDKRTAADVALATGPGITALIAAPTGPAVALAAAEIICIRGMRADTAALNRLRAAKDEVDLLSNAAEAVFALHPESITAAIVVHAALEAAAEAHTALSTATAAVERARAQHMHSLTQKMNQSFLKPNL</sequence>
<dbReference type="EMBL" id="MK072261">
    <property type="protein sequence ID" value="AYV81180.1"/>
    <property type="molecule type" value="Genomic_DNA"/>
</dbReference>
<proteinExistence type="predicted"/>